<dbReference type="EMBL" id="AFBI03000005">
    <property type="protein sequence ID" value="EJW01454.1"/>
    <property type="molecule type" value="Genomic_DNA"/>
</dbReference>
<gene>
    <name evidence="1" type="ORF">EDEG_00446</name>
</gene>
<proteinExistence type="predicted"/>
<protein>
    <submittedName>
        <fullName evidence="1">Uncharacterized protein</fullName>
    </submittedName>
</protein>
<dbReference type="HOGENOM" id="CLU_2121037_0_0_1"/>
<dbReference type="Proteomes" id="UP000003163">
    <property type="component" value="Unassembled WGS sequence"/>
</dbReference>
<reference evidence="2" key="2">
    <citation type="submission" date="2015-07" db="EMBL/GenBank/DDBJ databases">
        <title>Contrasting host-pathogen interactions and genome evolution in two generalist and specialist microsporidian pathogens of mosquitoes.</title>
        <authorList>
            <consortium name="The Broad Institute Genomics Platform"/>
            <consortium name="The Broad Institute Genome Sequencing Center for Infectious Disease"/>
            <person name="Cuomo C.A."/>
            <person name="Sanscrainte N.D."/>
            <person name="Goldberg J.M."/>
            <person name="Heiman D."/>
            <person name="Young S."/>
            <person name="Zeng Q."/>
            <person name="Becnel J.J."/>
            <person name="Birren B.W."/>
        </authorList>
    </citation>
    <scope>NUCLEOTIDE SEQUENCE [LARGE SCALE GENOMIC DNA]</scope>
    <source>
        <strain evidence="2">USNM 41457</strain>
    </source>
</reference>
<evidence type="ECO:0000313" key="2">
    <source>
        <dbReference type="Proteomes" id="UP000003163"/>
    </source>
</evidence>
<dbReference type="VEuPathDB" id="MicrosporidiaDB:EDEG_00446"/>
<sequence>MIILFYFSYSKIFTAANIPIRIVNAFGKELANKILPKTPRLKMREILLPMQCQQDNQSQRRQTGGRKNHSVDTPRYHSIHTHYSQPIYIYSFYLAYGLSSAEYCNKPIKQYLLF</sequence>
<organism evidence="1 2">
    <name type="scientific">Edhazardia aedis (strain USNM 41457)</name>
    <name type="common">Microsporidian parasite</name>
    <dbReference type="NCBI Taxonomy" id="1003232"/>
    <lineage>
        <taxon>Eukaryota</taxon>
        <taxon>Fungi</taxon>
        <taxon>Fungi incertae sedis</taxon>
        <taxon>Microsporidia</taxon>
        <taxon>Edhazardia</taxon>
    </lineage>
</organism>
<keyword evidence="2" id="KW-1185">Reference proteome</keyword>
<comment type="caution">
    <text evidence="1">The sequence shown here is derived from an EMBL/GenBank/DDBJ whole genome shotgun (WGS) entry which is preliminary data.</text>
</comment>
<accession>J9D1K1</accession>
<dbReference type="AlphaFoldDB" id="J9D1K1"/>
<name>J9D1K1_EDHAE</name>
<dbReference type="InParanoid" id="J9D1K1"/>
<evidence type="ECO:0000313" key="1">
    <source>
        <dbReference type="EMBL" id="EJW01454.1"/>
    </source>
</evidence>
<reference evidence="1 2" key="1">
    <citation type="submission" date="2011-08" db="EMBL/GenBank/DDBJ databases">
        <authorList>
            <person name="Liu Z.J."/>
            <person name="Shi F.L."/>
            <person name="Lu J.Q."/>
            <person name="Li M."/>
            <person name="Wang Z.L."/>
        </authorList>
    </citation>
    <scope>NUCLEOTIDE SEQUENCE [LARGE SCALE GENOMIC DNA]</scope>
    <source>
        <strain evidence="1 2">USNM 41457</strain>
    </source>
</reference>